<sequence length="52" mass="5426">MKGFGGEGGAPHRLLDIGGAGSCRHRGHLRVGRKSSPGIIELTGGWSVTWGR</sequence>
<reference evidence="1" key="1">
    <citation type="submission" date="2023-07" db="EMBL/GenBank/DDBJ databases">
        <title>draft genome sequence of fig (Ficus carica).</title>
        <authorList>
            <person name="Takahashi T."/>
            <person name="Nishimura K."/>
        </authorList>
    </citation>
    <scope>NUCLEOTIDE SEQUENCE</scope>
</reference>
<keyword evidence="2" id="KW-1185">Reference proteome</keyword>
<comment type="caution">
    <text evidence="1">The sequence shown here is derived from an EMBL/GenBank/DDBJ whole genome shotgun (WGS) entry which is preliminary data.</text>
</comment>
<dbReference type="Proteomes" id="UP001187192">
    <property type="component" value="Unassembled WGS sequence"/>
</dbReference>
<evidence type="ECO:0000313" key="1">
    <source>
        <dbReference type="EMBL" id="GMN36760.1"/>
    </source>
</evidence>
<protein>
    <submittedName>
        <fullName evidence="1">Uncharacterized protein</fullName>
    </submittedName>
</protein>
<name>A0AA88CYK0_FICCA</name>
<accession>A0AA88CYK0</accession>
<proteinExistence type="predicted"/>
<dbReference type="EMBL" id="BTGU01000006">
    <property type="protein sequence ID" value="GMN36760.1"/>
    <property type="molecule type" value="Genomic_DNA"/>
</dbReference>
<evidence type="ECO:0000313" key="2">
    <source>
        <dbReference type="Proteomes" id="UP001187192"/>
    </source>
</evidence>
<gene>
    <name evidence="1" type="ORF">TIFTF001_006278</name>
</gene>
<dbReference type="AlphaFoldDB" id="A0AA88CYK0"/>
<organism evidence="1 2">
    <name type="scientific">Ficus carica</name>
    <name type="common">Common fig</name>
    <dbReference type="NCBI Taxonomy" id="3494"/>
    <lineage>
        <taxon>Eukaryota</taxon>
        <taxon>Viridiplantae</taxon>
        <taxon>Streptophyta</taxon>
        <taxon>Embryophyta</taxon>
        <taxon>Tracheophyta</taxon>
        <taxon>Spermatophyta</taxon>
        <taxon>Magnoliopsida</taxon>
        <taxon>eudicotyledons</taxon>
        <taxon>Gunneridae</taxon>
        <taxon>Pentapetalae</taxon>
        <taxon>rosids</taxon>
        <taxon>fabids</taxon>
        <taxon>Rosales</taxon>
        <taxon>Moraceae</taxon>
        <taxon>Ficeae</taxon>
        <taxon>Ficus</taxon>
    </lineage>
</organism>